<sequence>EISSSGPGDLHSLEIKFEGEMKKAAFLELNEYIHKNLTNVAATIPLKKVEEYQKKLRDLPTRFEQELLDVAFSAAVMDTDKMELDREHWTPTSEITKDVASNVLALKNYVIFLKNKAATPKE</sequence>
<keyword evidence="2" id="KW-1185">Reference proteome</keyword>
<dbReference type="OrthoDB" id="10636813at2759"/>
<dbReference type="EMBL" id="CAJVPV010037046">
    <property type="protein sequence ID" value="CAG8754250.1"/>
    <property type="molecule type" value="Genomic_DNA"/>
</dbReference>
<feature type="non-terminal residue" evidence="1">
    <location>
        <position position="1"/>
    </location>
</feature>
<name>A0A9N9IW91_9GLOM</name>
<evidence type="ECO:0000313" key="2">
    <source>
        <dbReference type="Proteomes" id="UP000789342"/>
    </source>
</evidence>
<feature type="non-terminal residue" evidence="1">
    <location>
        <position position="122"/>
    </location>
</feature>
<gene>
    <name evidence="1" type="ORF">AMORRO_LOCUS15500</name>
</gene>
<proteinExistence type="predicted"/>
<evidence type="ECO:0000313" key="1">
    <source>
        <dbReference type="EMBL" id="CAG8754250.1"/>
    </source>
</evidence>
<comment type="caution">
    <text evidence="1">The sequence shown here is derived from an EMBL/GenBank/DDBJ whole genome shotgun (WGS) entry which is preliminary data.</text>
</comment>
<reference evidence="1" key="1">
    <citation type="submission" date="2021-06" db="EMBL/GenBank/DDBJ databases">
        <authorList>
            <person name="Kallberg Y."/>
            <person name="Tangrot J."/>
            <person name="Rosling A."/>
        </authorList>
    </citation>
    <scope>NUCLEOTIDE SEQUENCE</scope>
    <source>
        <strain evidence="1">CL551</strain>
    </source>
</reference>
<dbReference type="Proteomes" id="UP000789342">
    <property type="component" value="Unassembled WGS sequence"/>
</dbReference>
<accession>A0A9N9IW91</accession>
<dbReference type="AlphaFoldDB" id="A0A9N9IW91"/>
<protein>
    <submittedName>
        <fullName evidence="1">10467_t:CDS:1</fullName>
    </submittedName>
</protein>
<organism evidence="1 2">
    <name type="scientific">Acaulospora morrowiae</name>
    <dbReference type="NCBI Taxonomy" id="94023"/>
    <lineage>
        <taxon>Eukaryota</taxon>
        <taxon>Fungi</taxon>
        <taxon>Fungi incertae sedis</taxon>
        <taxon>Mucoromycota</taxon>
        <taxon>Glomeromycotina</taxon>
        <taxon>Glomeromycetes</taxon>
        <taxon>Diversisporales</taxon>
        <taxon>Acaulosporaceae</taxon>
        <taxon>Acaulospora</taxon>
    </lineage>
</organism>